<dbReference type="InterPro" id="IPR050834">
    <property type="entry name" value="Glycosyltransf_2"/>
</dbReference>
<organism evidence="5 6">
    <name type="scientific">Halobacillus litoralis</name>
    <dbReference type="NCBI Taxonomy" id="45668"/>
    <lineage>
        <taxon>Bacteria</taxon>
        <taxon>Bacillati</taxon>
        <taxon>Bacillota</taxon>
        <taxon>Bacilli</taxon>
        <taxon>Bacillales</taxon>
        <taxon>Bacillaceae</taxon>
        <taxon>Halobacillus</taxon>
    </lineage>
</organism>
<dbReference type="SUPFAM" id="SSF53448">
    <property type="entry name" value="Nucleotide-diphospho-sugar transferases"/>
    <property type="match status" value="1"/>
</dbReference>
<name>A0A845F6T3_9BACI</name>
<evidence type="ECO:0000256" key="3">
    <source>
        <dbReference type="ARBA" id="ARBA00022679"/>
    </source>
</evidence>
<dbReference type="InterPro" id="IPR001173">
    <property type="entry name" value="Glyco_trans_2-like"/>
</dbReference>
<gene>
    <name evidence="5" type="ORF">GLW00_03115</name>
</gene>
<dbReference type="GO" id="GO:0016757">
    <property type="term" value="F:glycosyltransferase activity"/>
    <property type="evidence" value="ECO:0007669"/>
    <property type="project" value="UniProtKB-KW"/>
</dbReference>
<evidence type="ECO:0000256" key="1">
    <source>
        <dbReference type="ARBA" id="ARBA00006739"/>
    </source>
</evidence>
<dbReference type="OrthoDB" id="9815829at2"/>
<reference evidence="5 6" key="1">
    <citation type="submission" date="2019-11" db="EMBL/GenBank/DDBJ databases">
        <title>Genome sequences of 17 halophilic strains isolated from different environments.</title>
        <authorList>
            <person name="Furrow R.E."/>
        </authorList>
    </citation>
    <scope>NUCLEOTIDE SEQUENCE [LARGE SCALE GENOMIC DNA]</scope>
    <source>
        <strain evidence="5 6">SL-4</strain>
    </source>
</reference>
<keyword evidence="2" id="KW-0328">Glycosyltransferase</keyword>
<dbReference type="GeneID" id="78005966"/>
<evidence type="ECO:0000313" key="5">
    <source>
        <dbReference type="EMBL" id="MYL69823.1"/>
    </source>
</evidence>
<accession>A0A845F6T3</accession>
<dbReference type="PANTHER" id="PTHR43685:SF5">
    <property type="entry name" value="GLYCOSYLTRANSFERASE EPSE-RELATED"/>
    <property type="match status" value="1"/>
</dbReference>
<evidence type="ECO:0000259" key="4">
    <source>
        <dbReference type="Pfam" id="PF00535"/>
    </source>
</evidence>
<protein>
    <submittedName>
        <fullName evidence="5">Glycosyltransferase</fullName>
    </submittedName>
</protein>
<dbReference type="PANTHER" id="PTHR43685">
    <property type="entry name" value="GLYCOSYLTRANSFERASE"/>
    <property type="match status" value="1"/>
</dbReference>
<comment type="caution">
    <text evidence="5">The sequence shown here is derived from an EMBL/GenBank/DDBJ whole genome shotgun (WGS) entry which is preliminary data.</text>
</comment>
<proteinExistence type="inferred from homology"/>
<dbReference type="AlphaFoldDB" id="A0A845F6T3"/>
<dbReference type="EMBL" id="WMFA01000001">
    <property type="protein sequence ID" value="MYL69823.1"/>
    <property type="molecule type" value="Genomic_DNA"/>
</dbReference>
<dbReference type="Proteomes" id="UP000450457">
    <property type="component" value="Unassembled WGS sequence"/>
</dbReference>
<dbReference type="InterPro" id="IPR029044">
    <property type="entry name" value="Nucleotide-diphossugar_trans"/>
</dbReference>
<dbReference type="RefSeq" id="WP_160911124.1">
    <property type="nucleotide sequence ID" value="NZ_WMFA01000001.1"/>
</dbReference>
<evidence type="ECO:0000313" key="6">
    <source>
        <dbReference type="Proteomes" id="UP000450457"/>
    </source>
</evidence>
<sequence>MEAKYSVLMSVYYKESPHFLKESIESMVRQTLKPDEIVIVKDGELNKELNIVIENFSSNHPGLFNIVELDNNLGLGKALDIGLENCKNELIARMDSDDISLHDRCKEQVKVFQNDPELCIIGTNIDEFYDEPTNVVSSRIVPTKHKDIKRFIKRRSPFNHPTVMFKKSKVLQSGGYGFLRRKQDLDLFSRMLNSGCKASNINKSLLLFRSNENSFKRRKSWDNCKSYIKVIYTIWKRGHCSTLDLIIVTIGQIVMFLAPMKLLKWISNSFLRERLN</sequence>
<keyword evidence="3 5" id="KW-0808">Transferase</keyword>
<evidence type="ECO:0000256" key="2">
    <source>
        <dbReference type="ARBA" id="ARBA00022676"/>
    </source>
</evidence>
<dbReference type="Pfam" id="PF00535">
    <property type="entry name" value="Glycos_transf_2"/>
    <property type="match status" value="1"/>
</dbReference>
<feature type="domain" description="Glycosyltransferase 2-like" evidence="4">
    <location>
        <begin position="6"/>
        <end position="167"/>
    </location>
</feature>
<comment type="similarity">
    <text evidence="1">Belongs to the glycosyltransferase 2 family.</text>
</comment>
<dbReference type="Gene3D" id="3.90.550.10">
    <property type="entry name" value="Spore Coat Polysaccharide Biosynthesis Protein SpsA, Chain A"/>
    <property type="match status" value="1"/>
</dbReference>